<evidence type="ECO:0000259" key="7">
    <source>
        <dbReference type="PROSITE" id="PS50850"/>
    </source>
</evidence>
<proteinExistence type="predicted"/>
<evidence type="ECO:0000256" key="2">
    <source>
        <dbReference type="ARBA" id="ARBA00022448"/>
    </source>
</evidence>
<keyword evidence="5 6" id="KW-0472">Membrane</keyword>
<feature type="transmembrane region" description="Helical" evidence="6">
    <location>
        <begin position="354"/>
        <end position="374"/>
    </location>
</feature>
<dbReference type="AlphaFoldDB" id="A0A2R6NQN0"/>
<feature type="domain" description="Major facilitator superfamily (MFS) profile" evidence="7">
    <location>
        <begin position="83"/>
        <end position="497"/>
    </location>
</feature>
<dbReference type="Pfam" id="PF07690">
    <property type="entry name" value="MFS_1"/>
    <property type="match status" value="1"/>
</dbReference>
<comment type="subcellular location">
    <subcellularLocation>
        <location evidence="1">Membrane</location>
        <topology evidence="1">Multi-pass membrane protein</topology>
    </subcellularLocation>
</comment>
<dbReference type="InterPro" id="IPR011701">
    <property type="entry name" value="MFS"/>
</dbReference>
<reference evidence="8 9" key="1">
    <citation type="submission" date="2018-02" db="EMBL/GenBank/DDBJ databases">
        <title>Genome sequence of the basidiomycete white-rot fungus Phlebia centrifuga.</title>
        <authorList>
            <person name="Granchi Z."/>
            <person name="Peng M."/>
            <person name="de Vries R.P."/>
            <person name="Hilden K."/>
            <person name="Makela M.R."/>
            <person name="Grigoriev I."/>
            <person name="Riley R."/>
        </authorList>
    </citation>
    <scope>NUCLEOTIDE SEQUENCE [LARGE SCALE GENOMIC DNA]</scope>
    <source>
        <strain evidence="8 9">FBCC195</strain>
    </source>
</reference>
<feature type="transmembrane region" description="Helical" evidence="6">
    <location>
        <begin position="443"/>
        <end position="463"/>
    </location>
</feature>
<evidence type="ECO:0000256" key="5">
    <source>
        <dbReference type="ARBA" id="ARBA00023136"/>
    </source>
</evidence>
<keyword evidence="9" id="KW-1185">Reference proteome</keyword>
<evidence type="ECO:0000256" key="4">
    <source>
        <dbReference type="ARBA" id="ARBA00022989"/>
    </source>
</evidence>
<dbReference type="PANTHER" id="PTHR43791:SF49">
    <property type="entry name" value="TRANSPORTER, PUTATIVE (AFU_ORTHOLOGUE AFUA_4G04250)-RELATED"/>
    <property type="match status" value="1"/>
</dbReference>
<organism evidence="8 9">
    <name type="scientific">Hermanssonia centrifuga</name>
    <dbReference type="NCBI Taxonomy" id="98765"/>
    <lineage>
        <taxon>Eukaryota</taxon>
        <taxon>Fungi</taxon>
        <taxon>Dikarya</taxon>
        <taxon>Basidiomycota</taxon>
        <taxon>Agaricomycotina</taxon>
        <taxon>Agaricomycetes</taxon>
        <taxon>Polyporales</taxon>
        <taxon>Meruliaceae</taxon>
        <taxon>Hermanssonia</taxon>
    </lineage>
</organism>
<dbReference type="SUPFAM" id="SSF103473">
    <property type="entry name" value="MFS general substrate transporter"/>
    <property type="match status" value="1"/>
</dbReference>
<dbReference type="OrthoDB" id="3639251at2759"/>
<dbReference type="FunFam" id="1.20.1250.20:FF:000057">
    <property type="entry name" value="MFS general substrate transporter"/>
    <property type="match status" value="1"/>
</dbReference>
<dbReference type="Proteomes" id="UP000186601">
    <property type="component" value="Unassembled WGS sequence"/>
</dbReference>
<feature type="transmembrane region" description="Helical" evidence="6">
    <location>
        <begin position="410"/>
        <end position="431"/>
    </location>
</feature>
<feature type="transmembrane region" description="Helical" evidence="6">
    <location>
        <begin position="156"/>
        <end position="175"/>
    </location>
</feature>
<feature type="transmembrane region" description="Helical" evidence="6">
    <location>
        <begin position="318"/>
        <end position="342"/>
    </location>
</feature>
<keyword evidence="2" id="KW-0813">Transport</keyword>
<evidence type="ECO:0000256" key="6">
    <source>
        <dbReference type="SAM" id="Phobius"/>
    </source>
</evidence>
<feature type="transmembrane region" description="Helical" evidence="6">
    <location>
        <begin position="381"/>
        <end position="398"/>
    </location>
</feature>
<dbReference type="GO" id="GO:0022857">
    <property type="term" value="F:transmembrane transporter activity"/>
    <property type="evidence" value="ECO:0007669"/>
    <property type="project" value="InterPro"/>
</dbReference>
<dbReference type="PANTHER" id="PTHR43791">
    <property type="entry name" value="PERMEASE-RELATED"/>
    <property type="match status" value="1"/>
</dbReference>
<evidence type="ECO:0000313" key="9">
    <source>
        <dbReference type="Proteomes" id="UP000186601"/>
    </source>
</evidence>
<dbReference type="InterPro" id="IPR020846">
    <property type="entry name" value="MFS_dom"/>
</dbReference>
<evidence type="ECO:0000256" key="1">
    <source>
        <dbReference type="ARBA" id="ARBA00004141"/>
    </source>
</evidence>
<sequence length="514" mass="57109">MLPQAEVLMTDIKKREEFMEISPDKGEDIEKWSRTSEPPTADINVHIIDVKEEARCDIFSASQCRSLSDSLSNRLVRRIDLRLLPASMFIYLLCFIDRSNIGNAKILNSDTGDSLAQTLRISDQQYLIALMIFFVAYIVFETPSNYMLKKFSPSRWLALLMLCWGVLTMALGTVHNFAQLAAVRFLLGAFEAGLFPGLIYCLTFWYKPEERALRVALISATPTLGGAFGGAIAFGVGQLNHVRGLEAWRWLFIILGAPSVACAIIVFFLFPDFPETSTWLSAGERELAIERIRGVASLGHARITWRETKETLTDWRLYLHYLIFVSISVPFSSISLFAPTIVSGLGFEGLQAQLFTVPPYAIAFVVTIVVAWIADRYEMRSWAALTTLTIAGVSYIAQGALPPESFKARYGLLCVAVPFSYASVPPLFSWLTANLRNTGASTLAVPLNVSIGSLGQIIGIFIFKSSEAPGYPTGLFTNAAFQIEGALFVLVLRAIYVRRNRQLASQTGVMKWRL</sequence>
<dbReference type="InterPro" id="IPR036259">
    <property type="entry name" value="MFS_trans_sf"/>
</dbReference>
<feature type="transmembrane region" description="Helical" evidence="6">
    <location>
        <begin position="248"/>
        <end position="270"/>
    </location>
</feature>
<keyword evidence="4 6" id="KW-1133">Transmembrane helix</keyword>
<feature type="transmembrane region" description="Helical" evidence="6">
    <location>
        <begin position="126"/>
        <end position="144"/>
    </location>
</feature>
<gene>
    <name evidence="8" type="ORF">PHLCEN_2v9476</name>
</gene>
<accession>A0A2R6NQN0</accession>
<dbReference type="EMBL" id="MLYV02000945">
    <property type="protein sequence ID" value="PSR74886.1"/>
    <property type="molecule type" value="Genomic_DNA"/>
</dbReference>
<feature type="transmembrane region" description="Helical" evidence="6">
    <location>
        <begin position="215"/>
        <end position="236"/>
    </location>
</feature>
<dbReference type="FunFam" id="1.20.1250.20:FF:000013">
    <property type="entry name" value="MFS general substrate transporter"/>
    <property type="match status" value="1"/>
</dbReference>
<protein>
    <recommendedName>
        <fullName evidence="7">Major facilitator superfamily (MFS) profile domain-containing protein</fullName>
    </recommendedName>
</protein>
<dbReference type="Gene3D" id="1.20.1250.20">
    <property type="entry name" value="MFS general substrate transporter like domains"/>
    <property type="match status" value="2"/>
</dbReference>
<dbReference type="GO" id="GO:0016020">
    <property type="term" value="C:membrane"/>
    <property type="evidence" value="ECO:0007669"/>
    <property type="project" value="UniProtKB-SubCell"/>
</dbReference>
<feature type="transmembrane region" description="Helical" evidence="6">
    <location>
        <begin position="475"/>
        <end position="496"/>
    </location>
</feature>
<keyword evidence="3 6" id="KW-0812">Transmembrane</keyword>
<feature type="transmembrane region" description="Helical" evidence="6">
    <location>
        <begin position="181"/>
        <end position="203"/>
    </location>
</feature>
<evidence type="ECO:0000256" key="3">
    <source>
        <dbReference type="ARBA" id="ARBA00022692"/>
    </source>
</evidence>
<evidence type="ECO:0000313" key="8">
    <source>
        <dbReference type="EMBL" id="PSR74886.1"/>
    </source>
</evidence>
<dbReference type="PROSITE" id="PS50850">
    <property type="entry name" value="MFS"/>
    <property type="match status" value="1"/>
</dbReference>
<name>A0A2R6NQN0_9APHY</name>
<comment type="caution">
    <text evidence="8">The sequence shown here is derived from an EMBL/GenBank/DDBJ whole genome shotgun (WGS) entry which is preliminary data.</text>
</comment>
<dbReference type="STRING" id="98765.A0A2R6NQN0"/>